<reference evidence="2" key="1">
    <citation type="journal article" date="2004" name="Nature">
        <title>Genome duplication in the teleost fish Tetraodon nigroviridis reveals the early vertebrate proto-karyotype.</title>
        <authorList>
            <person name="Jaillon O."/>
            <person name="Aury J.-M."/>
            <person name="Brunet F."/>
            <person name="Petit J.-L."/>
            <person name="Stange-Thomann N."/>
            <person name="Mauceli E."/>
            <person name="Bouneau L."/>
            <person name="Fischer C."/>
            <person name="Ozouf-Costaz C."/>
            <person name="Bernot A."/>
            <person name="Nicaud S."/>
            <person name="Jaffe D."/>
            <person name="Fisher S."/>
            <person name="Lutfalla G."/>
            <person name="Dossat C."/>
            <person name="Segurens B."/>
            <person name="Dasilva C."/>
            <person name="Salanoubat M."/>
            <person name="Levy M."/>
            <person name="Boudet N."/>
            <person name="Castellano S."/>
            <person name="Anthouard V."/>
            <person name="Jubin C."/>
            <person name="Castelli V."/>
            <person name="Katinka M."/>
            <person name="Vacherie B."/>
            <person name="Biemont C."/>
            <person name="Skalli Z."/>
            <person name="Cattolico L."/>
            <person name="Poulain J."/>
            <person name="De Berardinis V."/>
            <person name="Cruaud C."/>
            <person name="Duprat S."/>
            <person name="Brottier P."/>
            <person name="Coutanceau J.-P."/>
            <person name="Gouzy J."/>
            <person name="Parra G."/>
            <person name="Lardier G."/>
            <person name="Chapple C."/>
            <person name="McKernan K.J."/>
            <person name="McEwan P."/>
            <person name="Bosak S."/>
            <person name="Kellis M."/>
            <person name="Volff J.-N."/>
            <person name="Guigo R."/>
            <person name="Zody M.C."/>
            <person name="Mesirov J."/>
            <person name="Lindblad-Toh K."/>
            <person name="Birren B."/>
            <person name="Nusbaum C."/>
            <person name="Kahn D."/>
            <person name="Robinson-Rechavi M."/>
            <person name="Laudet V."/>
            <person name="Schachter V."/>
            <person name="Quetier F."/>
            <person name="Saurin W."/>
            <person name="Scarpelli C."/>
            <person name="Wincker P."/>
            <person name="Lander E.S."/>
            <person name="Weissenbach J."/>
            <person name="Roest Crollius H."/>
        </authorList>
    </citation>
    <scope>NUCLEOTIDE SEQUENCE [LARGE SCALE GENOMIC DNA]</scope>
</reference>
<dbReference type="EMBL" id="CAAE01014729">
    <property type="protein sequence ID" value="CAG04076.1"/>
    <property type="molecule type" value="Genomic_DNA"/>
</dbReference>
<sequence length="45" mass="5150">MAQTLPGSISPFWLLKTLLSILPQQALSGNYRHEWRFNDAHINLA</sequence>
<feature type="signal peptide" evidence="1">
    <location>
        <begin position="1"/>
        <end position="28"/>
    </location>
</feature>
<evidence type="ECO:0000256" key="1">
    <source>
        <dbReference type="SAM" id="SignalP"/>
    </source>
</evidence>
<proteinExistence type="predicted"/>
<evidence type="ECO:0000313" key="2">
    <source>
        <dbReference type="EMBL" id="CAG04076.1"/>
    </source>
</evidence>
<feature type="chain" id="PRO_5004243682" evidence="1">
    <location>
        <begin position="29"/>
        <end position="45"/>
    </location>
</feature>
<name>Q4S5K6_TETNG</name>
<reference evidence="2" key="2">
    <citation type="submission" date="2004-02" db="EMBL/GenBank/DDBJ databases">
        <authorList>
            <consortium name="Genoscope"/>
            <consortium name="Whitehead Institute Centre for Genome Research"/>
        </authorList>
    </citation>
    <scope>NUCLEOTIDE SEQUENCE</scope>
</reference>
<accession>Q4S5K6</accession>
<keyword evidence="1" id="KW-0732">Signal</keyword>
<protein>
    <submittedName>
        <fullName evidence="2">(spotted green pufferfish) hypothetical protein</fullName>
    </submittedName>
</protein>
<dbReference type="AlphaFoldDB" id="Q4S5K6"/>
<dbReference type="KEGG" id="tng:GSTEN00023690G001"/>
<organism evidence="2">
    <name type="scientific">Tetraodon nigroviridis</name>
    <name type="common">Spotted green pufferfish</name>
    <name type="synonym">Chelonodon nigroviridis</name>
    <dbReference type="NCBI Taxonomy" id="99883"/>
    <lineage>
        <taxon>Eukaryota</taxon>
        <taxon>Metazoa</taxon>
        <taxon>Chordata</taxon>
        <taxon>Craniata</taxon>
        <taxon>Vertebrata</taxon>
        <taxon>Euteleostomi</taxon>
        <taxon>Actinopterygii</taxon>
        <taxon>Neopterygii</taxon>
        <taxon>Teleostei</taxon>
        <taxon>Neoteleostei</taxon>
        <taxon>Acanthomorphata</taxon>
        <taxon>Eupercaria</taxon>
        <taxon>Tetraodontiformes</taxon>
        <taxon>Tetradontoidea</taxon>
        <taxon>Tetraodontidae</taxon>
        <taxon>Tetraodon</taxon>
    </lineage>
</organism>
<gene>
    <name evidence="2" type="ORF">GSTENG00023690001</name>
</gene>
<comment type="caution">
    <text evidence="2">The sequence shown here is derived from an EMBL/GenBank/DDBJ whole genome shotgun (WGS) entry which is preliminary data.</text>
</comment>